<comment type="caution">
    <text evidence="1">The sequence shown here is derived from an EMBL/GenBank/DDBJ whole genome shotgun (WGS) entry which is preliminary data.</text>
</comment>
<name>A0ACB8BZS2_9AGAM</name>
<keyword evidence="2" id="KW-1185">Reference proteome</keyword>
<organism evidence="1 2">
    <name type="scientific">Leucogyrophana mollusca</name>
    <dbReference type="NCBI Taxonomy" id="85980"/>
    <lineage>
        <taxon>Eukaryota</taxon>
        <taxon>Fungi</taxon>
        <taxon>Dikarya</taxon>
        <taxon>Basidiomycota</taxon>
        <taxon>Agaricomycotina</taxon>
        <taxon>Agaricomycetes</taxon>
        <taxon>Agaricomycetidae</taxon>
        <taxon>Boletales</taxon>
        <taxon>Boletales incertae sedis</taxon>
        <taxon>Leucogyrophana</taxon>
    </lineage>
</organism>
<accession>A0ACB8BZS2</accession>
<evidence type="ECO:0000313" key="2">
    <source>
        <dbReference type="Proteomes" id="UP000790709"/>
    </source>
</evidence>
<gene>
    <name evidence="1" type="ORF">BV22DRAFT_77745</name>
</gene>
<dbReference type="EMBL" id="MU266334">
    <property type="protein sequence ID" value="KAH7930148.1"/>
    <property type="molecule type" value="Genomic_DNA"/>
</dbReference>
<evidence type="ECO:0000313" key="1">
    <source>
        <dbReference type="EMBL" id="KAH7930148.1"/>
    </source>
</evidence>
<sequence length="77" mass="8385">MANSEPTATQLKNEGNALYTRHDYVGAFAKYTKAIAVDGENAVLYANRSACNLEMKKYLDAAGDAHKVGNRLAYEEG</sequence>
<dbReference type="Proteomes" id="UP000790709">
    <property type="component" value="Unassembled WGS sequence"/>
</dbReference>
<proteinExistence type="predicted"/>
<protein>
    <submittedName>
        <fullName evidence="1">Uncharacterized protein</fullName>
    </submittedName>
</protein>
<reference evidence="1" key="1">
    <citation type="journal article" date="2021" name="New Phytol.">
        <title>Evolutionary innovations through gain and loss of genes in the ectomycorrhizal Boletales.</title>
        <authorList>
            <person name="Wu G."/>
            <person name="Miyauchi S."/>
            <person name="Morin E."/>
            <person name="Kuo A."/>
            <person name="Drula E."/>
            <person name="Varga T."/>
            <person name="Kohler A."/>
            <person name="Feng B."/>
            <person name="Cao Y."/>
            <person name="Lipzen A."/>
            <person name="Daum C."/>
            <person name="Hundley H."/>
            <person name="Pangilinan J."/>
            <person name="Johnson J."/>
            <person name="Barry K."/>
            <person name="LaButti K."/>
            <person name="Ng V."/>
            <person name="Ahrendt S."/>
            <person name="Min B."/>
            <person name="Choi I.G."/>
            <person name="Park H."/>
            <person name="Plett J.M."/>
            <person name="Magnuson J."/>
            <person name="Spatafora J.W."/>
            <person name="Nagy L.G."/>
            <person name="Henrissat B."/>
            <person name="Grigoriev I.V."/>
            <person name="Yang Z.L."/>
            <person name="Xu J."/>
            <person name="Martin F.M."/>
        </authorList>
    </citation>
    <scope>NUCLEOTIDE SEQUENCE</scope>
    <source>
        <strain evidence="1">KUC20120723A-06</strain>
    </source>
</reference>